<reference evidence="3" key="1">
    <citation type="submission" date="2013-11" db="EMBL/GenBank/DDBJ databases">
        <title>Draft genome sequence of the broad-host-range Rhizobium sp. LPU83 strain, a member of the low-genetic diversity Oregon-like Rhizobium sp. group.</title>
        <authorList>
            <person name="Wibberg D."/>
            <person name="Puehler A."/>
            <person name="Schlueter A."/>
        </authorList>
    </citation>
    <scope>NUCLEOTIDE SEQUENCE [LARGE SCALE GENOMIC DNA]</scope>
    <source>
        <strain evidence="3">LPU83</strain>
    </source>
</reference>
<feature type="compositionally biased region" description="Basic residues" evidence="1">
    <location>
        <begin position="658"/>
        <end position="667"/>
    </location>
</feature>
<evidence type="ECO:0000256" key="1">
    <source>
        <dbReference type="SAM" id="MobiDB-lite"/>
    </source>
</evidence>
<gene>
    <name evidence="3" type="ORF">LPU83_0607</name>
</gene>
<dbReference type="AlphaFoldDB" id="W6R5Q6"/>
<sequence>MLWRRALSTNHPSECLPLATDNEQLVLSISADTRQIQRQLKSLVGQTQANTKAIEDAFKGIDKASDNAFGKVAANSNRAFTTAEQGAKRYQNAMRSSTVQTGNLAAQLNDISVQLAGGQSPFLIALQQGTQITQALGSGTGVRGAVAGVAGAFTSLLNPVSLATIAVIALGGEAVQYFTSLLSNGEKSEETLQKQAQLIQQLAKDWGDAVPALREYADELERAQKISDLQAGAQIINENTLEDTNAAIKDVITAYDDFVNKLQNAGEESEVILHFQDAFNKFSEAARDGSLRVEDVQRVQDALAAAVNSSGIPAIDEFRDRFEKLAAAALQAASSVQQVNAQTGAATTALYPSQGAYAGVDRSSDGAIQNESLSLPEDGPVPGSNPLRDESLNNDDLYGKPKKATRDKAAESAKREKEAVAELIEQLEFEQSLIGMTSAERAEANALRRAGAAATDEQKAKISQLVEASYAERDAIRANRDAMEELQDVSRDVLGGIISDLREGKSGADILAGALERVASRLFDAGLNGLFPSTGAGGTGKGIFGGAIIPGILHNGGIAGSDGYGHGRAFSPSVFKGAKRYHNGGIAGLRPNEVPAILERGERITRKGDSGSNGSVSINYSPSYDNRGVDGERLARLEQLQEKDRREFSSRAISAVQKARKSNVKGL</sequence>
<dbReference type="EMBL" id="HG916852">
    <property type="protein sequence ID" value="CDM56289.1"/>
    <property type="molecule type" value="Genomic_DNA"/>
</dbReference>
<feature type="region of interest" description="Disordered" evidence="1">
    <location>
        <begin position="646"/>
        <end position="667"/>
    </location>
</feature>
<proteinExistence type="predicted"/>
<dbReference type="HOGENOM" id="CLU_377972_0_0_5"/>
<feature type="domain" description="Bacteriophage tail tape measure N-terminal" evidence="2">
    <location>
        <begin position="93"/>
        <end position="279"/>
    </location>
</feature>
<accession>W6R5Q6</accession>
<dbReference type="Pfam" id="PF06791">
    <property type="entry name" value="TMP_2"/>
    <property type="match status" value="1"/>
</dbReference>
<dbReference type="PATRIC" id="fig|348824.6.peg.653"/>
<name>W6R5Q6_9HYPH</name>
<protein>
    <submittedName>
        <fullName evidence="3">Programmed cell death 6-interacting protein ALG-2-interacting protein X</fullName>
    </submittedName>
</protein>
<dbReference type="InterPro" id="IPR009628">
    <property type="entry name" value="Phage_tape_measure_N"/>
</dbReference>
<organism evidence="3 4">
    <name type="scientific">Rhizobium favelukesii</name>
    <dbReference type="NCBI Taxonomy" id="348824"/>
    <lineage>
        <taxon>Bacteria</taxon>
        <taxon>Pseudomonadati</taxon>
        <taxon>Pseudomonadota</taxon>
        <taxon>Alphaproteobacteria</taxon>
        <taxon>Hyphomicrobiales</taxon>
        <taxon>Rhizobiaceae</taxon>
        <taxon>Rhizobium/Agrobacterium group</taxon>
        <taxon>Rhizobium</taxon>
    </lineage>
</organism>
<feature type="compositionally biased region" description="Polar residues" evidence="1">
    <location>
        <begin position="610"/>
        <end position="624"/>
    </location>
</feature>
<dbReference type="Proteomes" id="UP000019443">
    <property type="component" value="Chromosome"/>
</dbReference>
<feature type="region of interest" description="Disordered" evidence="1">
    <location>
        <begin position="605"/>
        <end position="624"/>
    </location>
</feature>
<feature type="compositionally biased region" description="Basic and acidic residues" evidence="1">
    <location>
        <begin position="404"/>
        <end position="413"/>
    </location>
</feature>
<keyword evidence="4" id="KW-1185">Reference proteome</keyword>
<feature type="region of interest" description="Disordered" evidence="1">
    <location>
        <begin position="370"/>
        <end position="413"/>
    </location>
</feature>
<evidence type="ECO:0000259" key="2">
    <source>
        <dbReference type="Pfam" id="PF06791"/>
    </source>
</evidence>
<evidence type="ECO:0000313" key="4">
    <source>
        <dbReference type="Proteomes" id="UP000019443"/>
    </source>
</evidence>
<dbReference type="RefSeq" id="WP_082321165.1">
    <property type="nucleotide sequence ID" value="NZ_ATTO01000085.1"/>
</dbReference>
<evidence type="ECO:0000313" key="3">
    <source>
        <dbReference type="EMBL" id="CDM56289.1"/>
    </source>
</evidence>
<dbReference type="KEGG" id="rhl:LPU83_0607"/>
<dbReference type="eggNOG" id="COG5281">
    <property type="taxonomic scope" value="Bacteria"/>
</dbReference>